<accession>A0A7H4MCI9</accession>
<evidence type="ECO:0000259" key="5">
    <source>
        <dbReference type="Pfam" id="PF25869"/>
    </source>
</evidence>
<dbReference type="InterPro" id="IPR051909">
    <property type="entry name" value="MFP_Cation_Efflux"/>
</dbReference>
<comment type="caution">
    <text evidence="8">The sequence shown here is derived from an EMBL/GenBank/DDBJ whole genome shotgun (WGS) entry which is preliminary data.</text>
</comment>
<dbReference type="InterPro" id="IPR058791">
    <property type="entry name" value="3HB_CusB"/>
</dbReference>
<gene>
    <name evidence="8" type="primary">cusB_1</name>
    <name evidence="8" type="ORF">NCTC9177_01870</name>
</gene>
<dbReference type="Pfam" id="PF25869">
    <property type="entry name" value="3HB_CusB"/>
    <property type="match status" value="1"/>
</dbReference>
<evidence type="ECO:0000313" key="9">
    <source>
        <dbReference type="Proteomes" id="UP000254545"/>
    </source>
</evidence>
<dbReference type="PANTHER" id="PTHR30097:SF15">
    <property type="entry name" value="CATION EFFLUX SYSTEM PROTEIN CUSB"/>
    <property type="match status" value="1"/>
</dbReference>
<dbReference type="EMBL" id="UGKR01000003">
    <property type="protein sequence ID" value="STS88039.1"/>
    <property type="molecule type" value="Genomic_DNA"/>
</dbReference>
<dbReference type="SUPFAM" id="SSF111369">
    <property type="entry name" value="HlyD-like secretion proteins"/>
    <property type="match status" value="1"/>
</dbReference>
<dbReference type="AlphaFoldDB" id="A0A7H4MCI9"/>
<dbReference type="PANTHER" id="PTHR30097">
    <property type="entry name" value="CATION EFFLUX SYSTEM PROTEIN CUSB"/>
    <property type="match status" value="1"/>
</dbReference>
<dbReference type="InterPro" id="IPR006143">
    <property type="entry name" value="RND_pump_MFP"/>
</dbReference>
<dbReference type="GO" id="GO:0022857">
    <property type="term" value="F:transmembrane transporter activity"/>
    <property type="evidence" value="ECO:0007669"/>
    <property type="project" value="InterPro"/>
</dbReference>
<feature type="domain" description="CusB-like barrel-sandwich hybrid" evidence="6">
    <location>
        <begin position="41"/>
        <end position="73"/>
    </location>
</feature>
<organism evidence="8 9">
    <name type="scientific">Klebsiella variicola</name>
    <dbReference type="NCBI Taxonomy" id="244366"/>
    <lineage>
        <taxon>Bacteria</taxon>
        <taxon>Pseudomonadati</taxon>
        <taxon>Pseudomonadota</taxon>
        <taxon>Gammaproteobacteria</taxon>
        <taxon>Enterobacterales</taxon>
        <taxon>Enterobacteriaceae</taxon>
        <taxon>Klebsiella/Raoultella group</taxon>
        <taxon>Klebsiella</taxon>
        <taxon>Klebsiella pneumoniae complex</taxon>
    </lineage>
</organism>
<evidence type="ECO:0000259" key="7">
    <source>
        <dbReference type="Pfam" id="PF25954"/>
    </source>
</evidence>
<feature type="domain" description="CusB-like three alpha-helical bundle" evidence="5">
    <location>
        <begin position="2"/>
        <end position="40"/>
    </location>
</feature>
<dbReference type="GO" id="GO:0030288">
    <property type="term" value="C:outer membrane-bounded periplasmic space"/>
    <property type="evidence" value="ECO:0007669"/>
    <property type="project" value="TreeGrafter"/>
</dbReference>
<feature type="domain" description="CusB-like beta-barrel" evidence="7">
    <location>
        <begin position="77"/>
        <end position="154"/>
    </location>
</feature>
<dbReference type="Pfam" id="PF25919">
    <property type="entry name" value="BSH_CusB"/>
    <property type="match status" value="1"/>
</dbReference>
<keyword evidence="2" id="KW-0813">Transport</keyword>
<evidence type="ECO:0000256" key="2">
    <source>
        <dbReference type="ARBA" id="ARBA00022448"/>
    </source>
</evidence>
<dbReference type="InterPro" id="IPR058792">
    <property type="entry name" value="Beta-barrel_RND_2"/>
</dbReference>
<dbReference type="Pfam" id="PF25954">
    <property type="entry name" value="Beta-barrel_RND_2"/>
    <property type="match status" value="1"/>
</dbReference>
<dbReference type="NCBIfam" id="TIGR01730">
    <property type="entry name" value="RND_mfp"/>
    <property type="match status" value="1"/>
</dbReference>
<dbReference type="GO" id="GO:0046914">
    <property type="term" value="F:transition metal ion binding"/>
    <property type="evidence" value="ECO:0007669"/>
    <property type="project" value="TreeGrafter"/>
</dbReference>
<dbReference type="FunFam" id="2.40.420.20:FF:000003">
    <property type="entry name" value="Cation efflux system protein cusB"/>
    <property type="match status" value="1"/>
</dbReference>
<evidence type="ECO:0000256" key="1">
    <source>
        <dbReference type="ARBA" id="ARBA00009477"/>
    </source>
</evidence>
<dbReference type="Gene3D" id="2.40.30.170">
    <property type="match status" value="1"/>
</dbReference>
<dbReference type="Gene3D" id="2.40.420.20">
    <property type="match status" value="1"/>
</dbReference>
<sequence length="217" mass="23780">MLQETGGTATQVEGILERLRLAGMPDDDIRRLKTTRKIQTRFTLKAPIDGVITAFDLRAGMNIAKDNVVAKIQGMDPVWVSVAVPESIAWLIKDASQFRIQVPAWPGKTFSINKWTLLPSVDSATRTLQLRLQVNNPDEALKPGMNAYLQLTSESEPMLLIPSKALIDSGDEQRVITVDNEGRFVPKLVQVFHESAGVTAIRSGLQEGEKVVASGCS</sequence>
<protein>
    <submittedName>
        <fullName evidence="8">Cobalt/zinc/cadmium efflux RND transporter, membrane fusion protein, CzcB family</fullName>
    </submittedName>
</protein>
<evidence type="ECO:0000256" key="4">
    <source>
        <dbReference type="ARBA" id="ARBA00023065"/>
    </source>
</evidence>
<dbReference type="GO" id="GO:0015679">
    <property type="term" value="P:plasma membrane copper ion transport"/>
    <property type="evidence" value="ECO:0007669"/>
    <property type="project" value="TreeGrafter"/>
</dbReference>
<evidence type="ECO:0000313" key="8">
    <source>
        <dbReference type="EMBL" id="STS88039.1"/>
    </source>
</evidence>
<dbReference type="GO" id="GO:0060003">
    <property type="term" value="P:copper ion export"/>
    <property type="evidence" value="ECO:0007669"/>
    <property type="project" value="TreeGrafter"/>
</dbReference>
<dbReference type="Proteomes" id="UP000254545">
    <property type="component" value="Unassembled WGS sequence"/>
</dbReference>
<keyword evidence="4" id="KW-0406">Ion transport</keyword>
<proteinExistence type="inferred from homology"/>
<keyword evidence="3" id="KW-0732">Signal</keyword>
<dbReference type="InterPro" id="IPR058790">
    <property type="entry name" value="BSH_CusB"/>
</dbReference>
<dbReference type="GO" id="GO:0016020">
    <property type="term" value="C:membrane"/>
    <property type="evidence" value="ECO:0007669"/>
    <property type="project" value="InterPro"/>
</dbReference>
<evidence type="ECO:0000259" key="6">
    <source>
        <dbReference type="Pfam" id="PF25919"/>
    </source>
</evidence>
<evidence type="ECO:0000256" key="3">
    <source>
        <dbReference type="ARBA" id="ARBA00022729"/>
    </source>
</evidence>
<comment type="similarity">
    <text evidence="1">Belongs to the membrane fusion protein (MFP) (TC 8.A.1) family.</text>
</comment>
<reference evidence="8 9" key="1">
    <citation type="submission" date="2018-06" db="EMBL/GenBank/DDBJ databases">
        <authorList>
            <consortium name="Pathogen Informatics"/>
            <person name="Doyle S."/>
        </authorList>
    </citation>
    <scope>NUCLEOTIDE SEQUENCE [LARGE SCALE GENOMIC DNA]</scope>
    <source>
        <strain evidence="8 9">NCTC9177</strain>
    </source>
</reference>
<name>A0A7H4MCI9_KLEVA</name>
<dbReference type="NCBIfam" id="NF007303">
    <property type="entry name" value="PRK09783.1"/>
    <property type="match status" value="1"/>
</dbReference>
<dbReference type="Gene3D" id="6.10.140.730">
    <property type="match status" value="1"/>
</dbReference>